<dbReference type="EMBL" id="FTNI01000041">
    <property type="protein sequence ID" value="SIS21870.1"/>
    <property type="molecule type" value="Genomic_DNA"/>
</dbReference>
<evidence type="ECO:0000313" key="2">
    <source>
        <dbReference type="Proteomes" id="UP000186096"/>
    </source>
</evidence>
<accession>A0A1N7HAY9</accession>
<evidence type="ECO:0000313" key="1">
    <source>
        <dbReference type="EMBL" id="SIS21870.1"/>
    </source>
</evidence>
<name>A0A1N7HAY9_9ACTN</name>
<organism evidence="1 2">
    <name type="scientific">Microbispora rosea</name>
    <dbReference type="NCBI Taxonomy" id="58117"/>
    <lineage>
        <taxon>Bacteria</taxon>
        <taxon>Bacillati</taxon>
        <taxon>Actinomycetota</taxon>
        <taxon>Actinomycetes</taxon>
        <taxon>Streptosporangiales</taxon>
        <taxon>Streptosporangiaceae</taxon>
        <taxon>Microbispora</taxon>
    </lineage>
</organism>
<protein>
    <submittedName>
        <fullName evidence="1">Protein-L-isoaspartate(D-aspartate) O-methyltransferase</fullName>
    </submittedName>
</protein>
<reference evidence="2" key="1">
    <citation type="submission" date="2017-01" db="EMBL/GenBank/DDBJ databases">
        <authorList>
            <person name="Varghese N."/>
            <person name="Submissions S."/>
        </authorList>
    </citation>
    <scope>NUCLEOTIDE SEQUENCE [LARGE SCALE GENOMIC DNA]</scope>
    <source>
        <strain evidence="2">ATCC 12950</strain>
    </source>
</reference>
<sequence length="98" mass="11045">MAALDGDTLAYLTVREGEDEQGRFWEIGVIGHGPRAAELANQVATEIGEWDRDWGNNAPEPGFRMAVDDVRDQLTAAEPRFVIDKTYSRLVVDWPRRS</sequence>
<dbReference type="RefSeq" id="WP_239105294.1">
    <property type="nucleotide sequence ID" value="NZ_FTNI01000041.1"/>
</dbReference>
<dbReference type="Proteomes" id="UP000186096">
    <property type="component" value="Unassembled WGS sequence"/>
</dbReference>
<keyword evidence="1" id="KW-0489">Methyltransferase</keyword>
<dbReference type="STRING" id="58117.SAMN05421833_14145"/>
<dbReference type="GO" id="GO:0032259">
    <property type="term" value="P:methylation"/>
    <property type="evidence" value="ECO:0007669"/>
    <property type="project" value="UniProtKB-KW"/>
</dbReference>
<proteinExistence type="predicted"/>
<dbReference type="GO" id="GO:0008168">
    <property type="term" value="F:methyltransferase activity"/>
    <property type="evidence" value="ECO:0007669"/>
    <property type="project" value="UniProtKB-KW"/>
</dbReference>
<dbReference type="AlphaFoldDB" id="A0A1N7HAY9"/>
<gene>
    <name evidence="1" type="ORF">SAMN05421833_14145</name>
</gene>
<keyword evidence="1" id="KW-0808">Transferase</keyword>
<keyword evidence="2" id="KW-1185">Reference proteome</keyword>